<proteinExistence type="predicted"/>
<dbReference type="AlphaFoldDB" id="A0A285IIY5"/>
<keyword evidence="6" id="KW-1185">Reference proteome</keyword>
<dbReference type="EMBL" id="OBEA01000002">
    <property type="protein sequence ID" value="SNY47945.1"/>
    <property type="molecule type" value="Genomic_DNA"/>
</dbReference>
<evidence type="ECO:0000313" key="5">
    <source>
        <dbReference type="Proteomes" id="UP000231655"/>
    </source>
</evidence>
<reference evidence="4 5" key="1">
    <citation type="submission" date="2017-09" db="EMBL/GenBank/DDBJ databases">
        <authorList>
            <person name="Ehlers B."/>
            <person name="Leendertz F.H."/>
        </authorList>
    </citation>
    <scope>NUCLEOTIDE SEQUENCE [LARGE SCALE GENOMIC DNA]</scope>
    <source>
        <strain evidence="4 5">CGMCC 1.12662</strain>
    </source>
</reference>
<name>A0A285IIY5_9RHOB</name>
<feature type="domain" description="SPOR" evidence="2">
    <location>
        <begin position="263"/>
        <end position="341"/>
    </location>
</feature>
<evidence type="ECO:0000259" key="2">
    <source>
        <dbReference type="PROSITE" id="PS51724"/>
    </source>
</evidence>
<dbReference type="Pfam" id="PF05036">
    <property type="entry name" value="SPOR"/>
    <property type="match status" value="1"/>
</dbReference>
<protein>
    <submittedName>
        <fullName evidence="3">SPOR domain-containing protein</fullName>
    </submittedName>
    <submittedName>
        <fullName evidence="4">Sporulation related domain-containing protein</fullName>
    </submittedName>
</protein>
<dbReference type="PROSITE" id="PS51257">
    <property type="entry name" value="PROKAR_LIPOPROTEIN"/>
    <property type="match status" value="1"/>
</dbReference>
<evidence type="ECO:0000313" key="4">
    <source>
        <dbReference type="EMBL" id="SNY47945.1"/>
    </source>
</evidence>
<sequence length="342" mass="35977">MTQGKSPRPTGPTLMRGAVALSALLALSACQEGGQMQLFKASQESPEASRGQTRSTKLIERDVEAPDVFQVTEAGLWDGRPSLGGVWVAHPDVTEPERVLIRNTDNDNFVIGALFRRETMGPGPRLQVSSDAAAALGMLAGAPEQLNVTALRRETIDPEPVAPAPLPASAQTVAPETLPASATVEAETLDPLASDTSAVLAATAEPSEPVTEAPAKKGLFGWLRKKEAPAPEPAMIAAPEVSATPLDAPQAEATPMAQQLAAVSSLEKPYIQLGIFSVKQNAENTAVAMRQRALSPEVVTHVSQGKTFYRVIVGPARSEAERASMLQVTKDAGFTDAYAVTN</sequence>
<accession>A0A285IIY5</accession>
<dbReference type="InterPro" id="IPR007730">
    <property type="entry name" value="SPOR-like_dom"/>
</dbReference>
<dbReference type="Gene3D" id="3.30.70.1070">
    <property type="entry name" value="Sporulation related repeat"/>
    <property type="match status" value="1"/>
</dbReference>
<evidence type="ECO:0000313" key="6">
    <source>
        <dbReference type="Proteomes" id="UP000231702"/>
    </source>
</evidence>
<dbReference type="RefSeq" id="WP_097145043.1">
    <property type="nucleotide sequence ID" value="NZ_OBEA01000002.1"/>
</dbReference>
<dbReference type="OrthoDB" id="9766672at2"/>
<dbReference type="EMBL" id="PGTD01000016">
    <property type="protein sequence ID" value="PJE28865.1"/>
    <property type="molecule type" value="Genomic_DNA"/>
</dbReference>
<evidence type="ECO:0000256" key="1">
    <source>
        <dbReference type="SAM" id="MobiDB-lite"/>
    </source>
</evidence>
<dbReference type="SUPFAM" id="SSF110997">
    <property type="entry name" value="Sporulation related repeat"/>
    <property type="match status" value="1"/>
</dbReference>
<organism evidence="4 5">
    <name type="scientific">Pseudooceanicola antarcticus</name>
    <dbReference type="NCBI Taxonomy" id="1247613"/>
    <lineage>
        <taxon>Bacteria</taxon>
        <taxon>Pseudomonadati</taxon>
        <taxon>Pseudomonadota</taxon>
        <taxon>Alphaproteobacteria</taxon>
        <taxon>Rhodobacterales</taxon>
        <taxon>Paracoccaceae</taxon>
        <taxon>Pseudooceanicola</taxon>
    </lineage>
</organism>
<reference evidence="3 6" key="2">
    <citation type="journal article" date="2018" name="Int. J. Syst. Evol. Microbiol.">
        <title>Pseudooceanicola lipolyticus sp. nov., a marine alphaproteobacterium, reclassification of Oceanicola flagellatus as Pseudooceanicola flagellatus comb. nov. and emended description of the genus Pseudooceanicola.</title>
        <authorList>
            <person name="Huang M.-M."/>
            <person name="Guo L.-L."/>
            <person name="Wu Y.-H."/>
            <person name="Lai Q.-L."/>
            <person name="Shao Z.-Z."/>
            <person name="Wang C.-S."/>
            <person name="Wu M."/>
            <person name="Xu X.-W."/>
        </authorList>
    </citation>
    <scope>NUCLEOTIDE SEQUENCE [LARGE SCALE GENOMIC DNA]</scope>
    <source>
        <strain evidence="3 6">Ar-45</strain>
    </source>
</reference>
<dbReference type="Proteomes" id="UP000231702">
    <property type="component" value="Unassembled WGS sequence"/>
</dbReference>
<evidence type="ECO:0000313" key="3">
    <source>
        <dbReference type="EMBL" id="PJE28865.1"/>
    </source>
</evidence>
<dbReference type="GO" id="GO:0042834">
    <property type="term" value="F:peptidoglycan binding"/>
    <property type="evidence" value="ECO:0007669"/>
    <property type="project" value="InterPro"/>
</dbReference>
<dbReference type="PROSITE" id="PS51724">
    <property type="entry name" value="SPOR"/>
    <property type="match status" value="1"/>
</dbReference>
<gene>
    <name evidence="3" type="ORF">CVM39_10420</name>
    <name evidence="4" type="ORF">SAMN06297129_1283</name>
</gene>
<dbReference type="Proteomes" id="UP000231655">
    <property type="component" value="Unassembled WGS sequence"/>
</dbReference>
<feature type="region of interest" description="Disordered" evidence="1">
    <location>
        <begin position="158"/>
        <end position="177"/>
    </location>
</feature>
<dbReference type="InterPro" id="IPR036680">
    <property type="entry name" value="SPOR-like_sf"/>
</dbReference>